<dbReference type="InterPro" id="IPR007267">
    <property type="entry name" value="GtrA_DPMS_TM"/>
</dbReference>
<proteinExistence type="predicted"/>
<feature type="domain" description="GtrA/DPMS transmembrane" evidence="6">
    <location>
        <begin position="23"/>
        <end position="139"/>
    </location>
</feature>
<reference evidence="7 8" key="1">
    <citation type="submission" date="2024-06" db="EMBL/GenBank/DDBJ databases">
        <title>The Natural Products Discovery Center: Release of the First 8490 Sequenced Strains for Exploring Actinobacteria Biosynthetic Diversity.</title>
        <authorList>
            <person name="Kalkreuter E."/>
            <person name="Kautsar S.A."/>
            <person name="Yang D."/>
            <person name="Bader C.D."/>
            <person name="Teijaro C.N."/>
            <person name="Fluegel L."/>
            <person name="Davis C.M."/>
            <person name="Simpson J.R."/>
            <person name="Lauterbach L."/>
            <person name="Steele A.D."/>
            <person name="Gui C."/>
            <person name="Meng S."/>
            <person name="Li G."/>
            <person name="Viehrig K."/>
            <person name="Ye F."/>
            <person name="Su P."/>
            <person name="Kiefer A.F."/>
            <person name="Nichols A."/>
            <person name="Cepeda A.J."/>
            <person name="Yan W."/>
            <person name="Fan B."/>
            <person name="Jiang Y."/>
            <person name="Adhikari A."/>
            <person name="Zheng C.-J."/>
            <person name="Schuster L."/>
            <person name="Cowan T.M."/>
            <person name="Smanski M.J."/>
            <person name="Chevrette M.G."/>
            <person name="De Carvalho L.P.S."/>
            <person name="Shen B."/>
        </authorList>
    </citation>
    <scope>NUCLEOTIDE SEQUENCE [LARGE SCALE GENOMIC DNA]</scope>
    <source>
        <strain evidence="7 8">NPDC048946</strain>
    </source>
</reference>
<comment type="caution">
    <text evidence="7">The sequence shown here is derived from an EMBL/GenBank/DDBJ whole genome shotgun (WGS) entry which is preliminary data.</text>
</comment>
<feature type="transmembrane region" description="Helical" evidence="5">
    <location>
        <begin position="119"/>
        <end position="138"/>
    </location>
</feature>
<keyword evidence="3 5" id="KW-1133">Transmembrane helix</keyword>
<organism evidence="7 8">
    <name type="scientific">Streptodolium elevatio</name>
    <dbReference type="NCBI Taxonomy" id="3157996"/>
    <lineage>
        <taxon>Bacteria</taxon>
        <taxon>Bacillati</taxon>
        <taxon>Actinomycetota</taxon>
        <taxon>Actinomycetes</taxon>
        <taxon>Kitasatosporales</taxon>
        <taxon>Streptomycetaceae</taxon>
        <taxon>Streptodolium</taxon>
    </lineage>
</organism>
<evidence type="ECO:0000256" key="5">
    <source>
        <dbReference type="SAM" id="Phobius"/>
    </source>
</evidence>
<protein>
    <submittedName>
        <fullName evidence="7">GtrA family protein</fullName>
    </submittedName>
</protein>
<comment type="subcellular location">
    <subcellularLocation>
        <location evidence="1">Membrane</location>
        <topology evidence="1">Multi-pass membrane protein</topology>
    </subcellularLocation>
</comment>
<feature type="transmembrane region" description="Helical" evidence="5">
    <location>
        <begin position="89"/>
        <end position="107"/>
    </location>
</feature>
<dbReference type="RefSeq" id="WP_358346960.1">
    <property type="nucleotide sequence ID" value="NZ_JBEZFP010000001.1"/>
</dbReference>
<evidence type="ECO:0000256" key="4">
    <source>
        <dbReference type="ARBA" id="ARBA00023136"/>
    </source>
</evidence>
<evidence type="ECO:0000313" key="7">
    <source>
        <dbReference type="EMBL" id="MEU8131942.1"/>
    </source>
</evidence>
<keyword evidence="8" id="KW-1185">Reference proteome</keyword>
<dbReference type="EMBL" id="JBEZFP010000001">
    <property type="protein sequence ID" value="MEU8131942.1"/>
    <property type="molecule type" value="Genomic_DNA"/>
</dbReference>
<evidence type="ECO:0000256" key="2">
    <source>
        <dbReference type="ARBA" id="ARBA00022692"/>
    </source>
</evidence>
<dbReference type="Pfam" id="PF04138">
    <property type="entry name" value="GtrA_DPMS_TM"/>
    <property type="match status" value="1"/>
</dbReference>
<feature type="transmembrane region" description="Helical" evidence="5">
    <location>
        <begin position="48"/>
        <end position="68"/>
    </location>
</feature>
<keyword evidence="2 5" id="KW-0812">Transmembrane</keyword>
<keyword evidence="4 5" id="KW-0472">Membrane</keyword>
<accession>A0ABV3D871</accession>
<gene>
    <name evidence="7" type="ORF">AB0C36_00365</name>
</gene>
<dbReference type="Proteomes" id="UP001551482">
    <property type="component" value="Unassembled WGS sequence"/>
</dbReference>
<name>A0ABV3D871_9ACTN</name>
<evidence type="ECO:0000313" key="8">
    <source>
        <dbReference type="Proteomes" id="UP001551482"/>
    </source>
</evidence>
<evidence type="ECO:0000259" key="6">
    <source>
        <dbReference type="Pfam" id="PF04138"/>
    </source>
</evidence>
<sequence>MTNAPAAAKAAAPTRGPVAAFIRFVVCGGGVTLAASGLLVLLTGLMPFFAANAIVTVVSTIVTTELHARVTFRSAERGWGVHLKSAGTVAVGLLVTTAAMAVLHALFADPGVLVEQAVYLSACGLTGIGRFVVLRVLVFASRKQAEPAPHGSAPYSLAPHGSALREAVVVAAADLPRTSVVVAA</sequence>
<evidence type="ECO:0000256" key="3">
    <source>
        <dbReference type="ARBA" id="ARBA00022989"/>
    </source>
</evidence>
<evidence type="ECO:0000256" key="1">
    <source>
        <dbReference type="ARBA" id="ARBA00004141"/>
    </source>
</evidence>
<feature type="transmembrane region" description="Helical" evidence="5">
    <location>
        <begin position="21"/>
        <end position="42"/>
    </location>
</feature>